<accession>A0A9X9X6Z4</accession>
<dbReference type="Gene3D" id="3.10.450.40">
    <property type="match status" value="1"/>
</dbReference>
<sequence length="106" mass="11450">MIRFGGFCATAGGGAILAAPAAQAGGRRDRDHDRAREALERGEALPLAEVLARVRPELGGEVVGVDFERERGGRWVYEFKVIGPTGRLVEVYVDAATARVLSRRTE</sequence>
<dbReference type="Proteomes" id="UP001138709">
    <property type="component" value="Unassembled WGS sequence"/>
</dbReference>
<evidence type="ECO:0000313" key="2">
    <source>
        <dbReference type="EMBL" id="MBR0679480.1"/>
    </source>
</evidence>
<proteinExistence type="predicted"/>
<protein>
    <submittedName>
        <fullName evidence="2">Peptidase</fullName>
    </submittedName>
</protein>
<feature type="domain" description="PepSY" evidence="1">
    <location>
        <begin position="45"/>
        <end position="103"/>
    </location>
</feature>
<dbReference type="AlphaFoldDB" id="A0A9X9X6Z4"/>
<dbReference type="Pfam" id="PF03413">
    <property type="entry name" value="PepSY"/>
    <property type="match status" value="1"/>
</dbReference>
<reference evidence="2" key="2">
    <citation type="journal article" date="2021" name="Syst. Appl. Microbiol.">
        <title>Roseomonas hellenica sp. nov., isolated from roots of wild-growing Alkanna tinctoria.</title>
        <authorList>
            <person name="Rat A."/>
            <person name="Naranjo H.D."/>
            <person name="Lebbe L."/>
            <person name="Cnockaert M."/>
            <person name="Krigas N."/>
            <person name="Grigoriadou K."/>
            <person name="Maloupa E."/>
            <person name="Willems A."/>
        </authorList>
    </citation>
    <scope>NUCLEOTIDE SEQUENCE</scope>
    <source>
        <strain evidence="2">LMG 31228</strain>
    </source>
</reference>
<reference evidence="2" key="1">
    <citation type="submission" date="2020-01" db="EMBL/GenBank/DDBJ databases">
        <authorList>
            <person name="Rat A."/>
        </authorList>
    </citation>
    <scope>NUCLEOTIDE SEQUENCE</scope>
    <source>
        <strain evidence="2">LMG 31228</strain>
    </source>
</reference>
<name>A0A9X9X6Z4_9PROT</name>
<dbReference type="InterPro" id="IPR025711">
    <property type="entry name" value="PepSY"/>
</dbReference>
<evidence type="ECO:0000313" key="3">
    <source>
        <dbReference type="Proteomes" id="UP001138709"/>
    </source>
</evidence>
<comment type="caution">
    <text evidence="2">The sequence shown here is derived from an EMBL/GenBank/DDBJ whole genome shotgun (WGS) entry which is preliminary data.</text>
</comment>
<gene>
    <name evidence="2" type="ORF">GXW74_03205</name>
</gene>
<evidence type="ECO:0000259" key="1">
    <source>
        <dbReference type="Pfam" id="PF03413"/>
    </source>
</evidence>
<organism evidence="2 3">
    <name type="scientific">Neoroseomonas eburnea</name>
    <dbReference type="NCBI Taxonomy" id="1346889"/>
    <lineage>
        <taxon>Bacteria</taxon>
        <taxon>Pseudomonadati</taxon>
        <taxon>Pseudomonadota</taxon>
        <taxon>Alphaproteobacteria</taxon>
        <taxon>Acetobacterales</taxon>
        <taxon>Acetobacteraceae</taxon>
        <taxon>Neoroseomonas</taxon>
    </lineage>
</organism>
<keyword evidence="3" id="KW-1185">Reference proteome</keyword>
<dbReference type="EMBL" id="JAAEDL010000002">
    <property type="protein sequence ID" value="MBR0679480.1"/>
    <property type="molecule type" value="Genomic_DNA"/>
</dbReference>